<evidence type="ECO:0000313" key="3">
    <source>
        <dbReference type="Proteomes" id="UP000299102"/>
    </source>
</evidence>
<organism evidence="2 3">
    <name type="scientific">Eumeta variegata</name>
    <name type="common">Bagworm moth</name>
    <name type="synonym">Eumeta japonica</name>
    <dbReference type="NCBI Taxonomy" id="151549"/>
    <lineage>
        <taxon>Eukaryota</taxon>
        <taxon>Metazoa</taxon>
        <taxon>Ecdysozoa</taxon>
        <taxon>Arthropoda</taxon>
        <taxon>Hexapoda</taxon>
        <taxon>Insecta</taxon>
        <taxon>Pterygota</taxon>
        <taxon>Neoptera</taxon>
        <taxon>Endopterygota</taxon>
        <taxon>Lepidoptera</taxon>
        <taxon>Glossata</taxon>
        <taxon>Ditrysia</taxon>
        <taxon>Tineoidea</taxon>
        <taxon>Psychidae</taxon>
        <taxon>Oiketicinae</taxon>
        <taxon>Eumeta</taxon>
    </lineage>
</organism>
<feature type="compositionally biased region" description="Basic and acidic residues" evidence="1">
    <location>
        <begin position="17"/>
        <end position="26"/>
    </location>
</feature>
<feature type="region of interest" description="Disordered" evidence="1">
    <location>
        <begin position="1"/>
        <end position="26"/>
    </location>
</feature>
<accession>A0A4C1ZBM2</accession>
<protein>
    <submittedName>
        <fullName evidence="2">Uncharacterized protein</fullName>
    </submittedName>
</protein>
<evidence type="ECO:0000313" key="2">
    <source>
        <dbReference type="EMBL" id="GBP84742.1"/>
    </source>
</evidence>
<proteinExistence type="predicted"/>
<gene>
    <name evidence="2" type="ORF">EVAR_64637_1</name>
</gene>
<sequence>MHESGCRNAVRMQTAPERPRHAPALDDTRRALRRLPFSSARPAAAAVIGSSLGFDYGERFNCRKTESLNSAWRFTFGSNLVMYPRAAHAFVANGGD</sequence>
<dbReference type="AlphaFoldDB" id="A0A4C1ZBM2"/>
<keyword evidence="3" id="KW-1185">Reference proteome</keyword>
<dbReference type="Proteomes" id="UP000299102">
    <property type="component" value="Unassembled WGS sequence"/>
</dbReference>
<reference evidence="2 3" key="1">
    <citation type="journal article" date="2019" name="Commun. Biol.">
        <title>The bagworm genome reveals a unique fibroin gene that provides high tensile strength.</title>
        <authorList>
            <person name="Kono N."/>
            <person name="Nakamura H."/>
            <person name="Ohtoshi R."/>
            <person name="Tomita M."/>
            <person name="Numata K."/>
            <person name="Arakawa K."/>
        </authorList>
    </citation>
    <scope>NUCLEOTIDE SEQUENCE [LARGE SCALE GENOMIC DNA]</scope>
</reference>
<evidence type="ECO:0000256" key="1">
    <source>
        <dbReference type="SAM" id="MobiDB-lite"/>
    </source>
</evidence>
<name>A0A4C1ZBM2_EUMVA</name>
<comment type="caution">
    <text evidence="2">The sequence shown here is derived from an EMBL/GenBank/DDBJ whole genome shotgun (WGS) entry which is preliminary data.</text>
</comment>
<dbReference type="EMBL" id="BGZK01001695">
    <property type="protein sequence ID" value="GBP84742.1"/>
    <property type="molecule type" value="Genomic_DNA"/>
</dbReference>